<keyword evidence="3" id="KW-0479">Metal-binding</keyword>
<dbReference type="PANTHER" id="PTHR10865">
    <property type="entry name" value="METASTASIS-ASSOCIATED PROTEIN AND MESODERM INDUCTION EARLY RESPONSE PROTEIN"/>
    <property type="match status" value="1"/>
</dbReference>
<dbReference type="GO" id="GO:0008270">
    <property type="term" value="F:zinc ion binding"/>
    <property type="evidence" value="ECO:0007669"/>
    <property type="project" value="UniProtKB-KW"/>
</dbReference>
<evidence type="ECO:0000256" key="2">
    <source>
        <dbReference type="ARBA" id="ARBA00022491"/>
    </source>
</evidence>
<keyword evidence="7" id="KW-0539">Nucleus</keyword>
<evidence type="ECO:0000259" key="9">
    <source>
        <dbReference type="PROSITE" id="PS51156"/>
    </source>
</evidence>
<comment type="caution">
    <text evidence="11">The sequence shown here is derived from an EMBL/GenBank/DDBJ whole genome shotgun (WGS) entry which is preliminary data.</text>
</comment>
<keyword evidence="5" id="KW-0862">Zinc</keyword>
<dbReference type="Pfam" id="PF01448">
    <property type="entry name" value="ELM2"/>
    <property type="match status" value="1"/>
</dbReference>
<protein>
    <recommendedName>
        <fullName evidence="13">Mesoderm induction early response protein 1</fullName>
    </recommendedName>
</protein>
<feature type="compositionally biased region" description="Polar residues" evidence="8">
    <location>
        <begin position="105"/>
        <end position="118"/>
    </location>
</feature>
<dbReference type="FunFam" id="1.10.10.60:FF:000012">
    <property type="entry name" value="Metastasis-associated 1 family, member 3"/>
    <property type="match status" value="1"/>
</dbReference>
<feature type="compositionally biased region" description="Polar residues" evidence="8">
    <location>
        <begin position="1"/>
        <end position="18"/>
    </location>
</feature>
<dbReference type="InterPro" id="IPR009057">
    <property type="entry name" value="Homeodomain-like_sf"/>
</dbReference>
<gene>
    <name evidence="11" type="ORF">AB6A40_008827</name>
</gene>
<dbReference type="Gene3D" id="4.10.1240.50">
    <property type="match status" value="1"/>
</dbReference>
<proteinExistence type="predicted"/>
<evidence type="ECO:0000259" key="10">
    <source>
        <dbReference type="PROSITE" id="PS51293"/>
    </source>
</evidence>
<feature type="region of interest" description="Disordered" evidence="8">
    <location>
        <begin position="1"/>
        <end position="32"/>
    </location>
</feature>
<evidence type="ECO:0000256" key="1">
    <source>
        <dbReference type="ARBA" id="ARBA00004123"/>
    </source>
</evidence>
<evidence type="ECO:0000313" key="12">
    <source>
        <dbReference type="Proteomes" id="UP001608902"/>
    </source>
</evidence>
<dbReference type="InterPro" id="IPR017884">
    <property type="entry name" value="SANT_dom"/>
</dbReference>
<feature type="compositionally biased region" description="Acidic residues" evidence="8">
    <location>
        <begin position="132"/>
        <end position="142"/>
    </location>
</feature>
<dbReference type="GO" id="GO:0003677">
    <property type="term" value="F:DNA binding"/>
    <property type="evidence" value="ECO:0007669"/>
    <property type="project" value="UniProtKB-KW"/>
</dbReference>
<dbReference type="GO" id="GO:0005634">
    <property type="term" value="C:nucleus"/>
    <property type="evidence" value="ECO:0007669"/>
    <property type="project" value="UniProtKB-SubCell"/>
</dbReference>
<dbReference type="Gene3D" id="1.10.10.60">
    <property type="entry name" value="Homeodomain-like"/>
    <property type="match status" value="1"/>
</dbReference>
<evidence type="ECO:0000256" key="8">
    <source>
        <dbReference type="SAM" id="MobiDB-lite"/>
    </source>
</evidence>
<feature type="domain" description="SANT" evidence="10">
    <location>
        <begin position="273"/>
        <end position="320"/>
    </location>
</feature>
<evidence type="ECO:0000256" key="7">
    <source>
        <dbReference type="ARBA" id="ARBA00023242"/>
    </source>
</evidence>
<feature type="region of interest" description="Disordered" evidence="8">
    <location>
        <begin position="75"/>
        <end position="142"/>
    </location>
</feature>
<feature type="compositionally biased region" description="Polar residues" evidence="8">
    <location>
        <begin position="81"/>
        <end position="92"/>
    </location>
</feature>
<dbReference type="PANTHER" id="PTHR10865:SF28">
    <property type="entry name" value="ELM2 DOMAIN-CONTAINING PROTEIN"/>
    <property type="match status" value="1"/>
</dbReference>
<keyword evidence="12" id="KW-1185">Reference proteome</keyword>
<comment type="subcellular location">
    <subcellularLocation>
        <location evidence="1">Nucleus</location>
    </subcellularLocation>
</comment>
<keyword evidence="6" id="KW-0238">DNA-binding</keyword>
<feature type="domain" description="ELM2" evidence="9">
    <location>
        <begin position="151"/>
        <end position="258"/>
    </location>
</feature>
<evidence type="ECO:0008006" key="13">
    <source>
        <dbReference type="Google" id="ProtNLM"/>
    </source>
</evidence>
<dbReference type="SUPFAM" id="SSF46689">
    <property type="entry name" value="Homeodomain-like"/>
    <property type="match status" value="1"/>
</dbReference>
<dbReference type="InterPro" id="IPR040138">
    <property type="entry name" value="MIER/MTA"/>
</dbReference>
<evidence type="ECO:0000256" key="4">
    <source>
        <dbReference type="ARBA" id="ARBA00022771"/>
    </source>
</evidence>
<accession>A0ABD6EQ84</accession>
<name>A0ABD6EQ84_9BILA</name>
<dbReference type="PROSITE" id="PS51156">
    <property type="entry name" value="ELM2"/>
    <property type="match status" value="1"/>
</dbReference>
<evidence type="ECO:0000256" key="6">
    <source>
        <dbReference type="ARBA" id="ARBA00023125"/>
    </source>
</evidence>
<dbReference type="PROSITE" id="PS51293">
    <property type="entry name" value="SANT"/>
    <property type="match status" value="1"/>
</dbReference>
<dbReference type="InterPro" id="IPR000949">
    <property type="entry name" value="ELM2_dom"/>
</dbReference>
<evidence type="ECO:0000256" key="3">
    <source>
        <dbReference type="ARBA" id="ARBA00022723"/>
    </source>
</evidence>
<dbReference type="InterPro" id="IPR001005">
    <property type="entry name" value="SANT/Myb"/>
</dbReference>
<dbReference type="EMBL" id="JBGFUD010008528">
    <property type="protein sequence ID" value="MFH4982118.1"/>
    <property type="molecule type" value="Genomic_DNA"/>
</dbReference>
<sequence length="408" mass="46336">MANSEGNSREGSSANGTYALQGEEDIYDDEGTLDEEELLHPEENYSEELRLLEHEANLSVEELRKRYYNEYVDEVERSSDDGQTSSYHSECANTPDGMNDERVNGSLTSGSVARSSEAQEGDEVRGSHGYFSDEEDNEDDLEYIPPDPWRRNVRLGPFYQAIVPPFISPDIDYPCPERGQLLWNPVESLTDSEIETYLKKYYELSFQSSPVAGTADTSRINSTELRNYPIRDDESALKSLMDARYNSEDALSHFPFPVVNPAFRRIGLNPAPWTETDCCLFEQGIRQHGKNFSAIHNTLLTHRSVGELIQFYYIWKKTERHDMFVNSNVSNRKRESAKSIDFMDSLVDHMDATTGDSTSVQVPASLDIVSSPNLDLIAEKEWNNCWANTNEPNVLPHLDNDTIANVLR</sequence>
<evidence type="ECO:0000256" key="5">
    <source>
        <dbReference type="ARBA" id="ARBA00022833"/>
    </source>
</evidence>
<keyword evidence="2" id="KW-0678">Repressor</keyword>
<reference evidence="11 12" key="1">
    <citation type="submission" date="2024-08" db="EMBL/GenBank/DDBJ databases">
        <title>Gnathostoma spinigerum genome.</title>
        <authorList>
            <person name="Gonzalez-Bertolin B."/>
            <person name="Monzon S."/>
            <person name="Zaballos A."/>
            <person name="Jimenez P."/>
            <person name="Dekumyoy P."/>
            <person name="Varona S."/>
            <person name="Cuesta I."/>
            <person name="Sumanam S."/>
            <person name="Adisakwattana P."/>
            <person name="Gasser R.B."/>
            <person name="Hernandez-Gonzalez A."/>
            <person name="Young N.D."/>
            <person name="Perteguer M.J."/>
        </authorList>
    </citation>
    <scope>NUCLEOTIDE SEQUENCE [LARGE SCALE GENOMIC DNA]</scope>
    <source>
        <strain evidence="11">AL3</strain>
        <tissue evidence="11">Liver</tissue>
    </source>
</reference>
<dbReference type="AlphaFoldDB" id="A0ABD6EQ84"/>
<evidence type="ECO:0000313" key="11">
    <source>
        <dbReference type="EMBL" id="MFH4982118.1"/>
    </source>
</evidence>
<dbReference type="SMART" id="SM01189">
    <property type="entry name" value="ELM2"/>
    <property type="match status" value="1"/>
</dbReference>
<dbReference type="SMART" id="SM00717">
    <property type="entry name" value="SANT"/>
    <property type="match status" value="1"/>
</dbReference>
<feature type="compositionally biased region" description="Acidic residues" evidence="8">
    <location>
        <begin position="22"/>
        <end position="32"/>
    </location>
</feature>
<dbReference type="Proteomes" id="UP001608902">
    <property type="component" value="Unassembled WGS sequence"/>
</dbReference>
<keyword evidence="4" id="KW-0863">Zinc-finger</keyword>
<dbReference type="CDD" id="cd11661">
    <property type="entry name" value="SANT_MTA3_like"/>
    <property type="match status" value="1"/>
</dbReference>
<organism evidence="11 12">
    <name type="scientific">Gnathostoma spinigerum</name>
    <dbReference type="NCBI Taxonomy" id="75299"/>
    <lineage>
        <taxon>Eukaryota</taxon>
        <taxon>Metazoa</taxon>
        <taxon>Ecdysozoa</taxon>
        <taxon>Nematoda</taxon>
        <taxon>Chromadorea</taxon>
        <taxon>Rhabditida</taxon>
        <taxon>Spirurina</taxon>
        <taxon>Gnathostomatomorpha</taxon>
        <taxon>Gnathostomatoidea</taxon>
        <taxon>Gnathostomatidae</taxon>
        <taxon>Gnathostoma</taxon>
    </lineage>
</organism>